<feature type="transmembrane region" description="Helical" evidence="2">
    <location>
        <begin position="73"/>
        <end position="98"/>
    </location>
</feature>
<keyword evidence="2" id="KW-0812">Transmembrane</keyword>
<proteinExistence type="predicted"/>
<keyword evidence="2" id="KW-1133">Transmembrane helix</keyword>
<name>B9XC68_PEDPL</name>
<evidence type="ECO:0000256" key="2">
    <source>
        <dbReference type="SAM" id="Phobius"/>
    </source>
</evidence>
<dbReference type="STRING" id="320771.Cflav_PD5171"/>
<dbReference type="Proteomes" id="UP000003688">
    <property type="component" value="Unassembled WGS sequence"/>
</dbReference>
<dbReference type="RefSeq" id="WP_007413416.1">
    <property type="nucleotide sequence ID" value="NZ_ABOX02000004.1"/>
</dbReference>
<organism evidence="3 4">
    <name type="scientific">Pedosphaera parvula (strain Ellin514)</name>
    <dbReference type="NCBI Taxonomy" id="320771"/>
    <lineage>
        <taxon>Bacteria</taxon>
        <taxon>Pseudomonadati</taxon>
        <taxon>Verrucomicrobiota</taxon>
        <taxon>Pedosphaerae</taxon>
        <taxon>Pedosphaerales</taxon>
        <taxon>Pedosphaeraceae</taxon>
        <taxon>Pedosphaera</taxon>
    </lineage>
</organism>
<keyword evidence="2" id="KW-0472">Membrane</keyword>
<feature type="transmembrane region" description="Helical" evidence="2">
    <location>
        <begin position="12"/>
        <end position="31"/>
    </location>
</feature>
<keyword evidence="4" id="KW-1185">Reference proteome</keyword>
<reference evidence="3 4" key="1">
    <citation type="journal article" date="2011" name="J. Bacteriol.">
        <title>Genome sequence of 'Pedosphaera parvula' Ellin514, an aerobic Verrucomicrobial isolate from pasture soil.</title>
        <authorList>
            <person name="Kant R."/>
            <person name="van Passel M.W."/>
            <person name="Sangwan P."/>
            <person name="Palva A."/>
            <person name="Lucas S."/>
            <person name="Copeland A."/>
            <person name="Lapidus A."/>
            <person name="Glavina Del Rio T."/>
            <person name="Dalin E."/>
            <person name="Tice H."/>
            <person name="Bruce D."/>
            <person name="Goodwin L."/>
            <person name="Pitluck S."/>
            <person name="Chertkov O."/>
            <person name="Larimer F.W."/>
            <person name="Land M.L."/>
            <person name="Hauser L."/>
            <person name="Brettin T.S."/>
            <person name="Detter J.C."/>
            <person name="Han S."/>
            <person name="de Vos W.M."/>
            <person name="Janssen P.H."/>
            <person name="Smidt H."/>
        </authorList>
    </citation>
    <scope>NUCLEOTIDE SEQUENCE [LARGE SCALE GENOMIC DNA]</scope>
    <source>
        <strain evidence="3 4">Ellin514</strain>
    </source>
</reference>
<comment type="caution">
    <text evidence="3">The sequence shown here is derived from an EMBL/GenBank/DDBJ whole genome shotgun (WGS) entry which is preliminary data.</text>
</comment>
<evidence type="ECO:0000313" key="4">
    <source>
        <dbReference type="Proteomes" id="UP000003688"/>
    </source>
</evidence>
<feature type="region of interest" description="Disordered" evidence="1">
    <location>
        <begin position="105"/>
        <end position="133"/>
    </location>
</feature>
<evidence type="ECO:0000256" key="1">
    <source>
        <dbReference type="SAM" id="MobiDB-lite"/>
    </source>
</evidence>
<evidence type="ECO:0000313" key="3">
    <source>
        <dbReference type="EMBL" id="EEF62536.1"/>
    </source>
</evidence>
<gene>
    <name evidence="3" type="ORF">Cflav_PD5171</name>
</gene>
<feature type="transmembrane region" description="Helical" evidence="2">
    <location>
        <begin position="37"/>
        <end position="61"/>
    </location>
</feature>
<dbReference type="EMBL" id="ABOX02000004">
    <property type="protein sequence ID" value="EEF62536.1"/>
    <property type="molecule type" value="Genomic_DNA"/>
</dbReference>
<protein>
    <submittedName>
        <fullName evidence="3">Uncharacterized protein</fullName>
    </submittedName>
</protein>
<sequence precursor="true">MITRYRNNAIKLFGISVSLLILILLLVNMRAFGLPDALAAVGGILLGTFAVVFYVQANIALAKAKGHDSSSVAAIIIVASLCLAGLFFAMPLILIFGFQDKTKARKRSKDTTPEPIHRNPPAKLPPLRNNDIG</sequence>
<dbReference type="AlphaFoldDB" id="B9XC68"/>
<accession>B9XC68</accession>